<dbReference type="InterPro" id="IPR005511">
    <property type="entry name" value="SMP-30"/>
</dbReference>
<name>A0A8S4R9Y0_9NEOP</name>
<comment type="catalytic activity">
    <reaction evidence="1">
        <text>D-glucono-1,5-lactone + H2O = D-gluconate + H(+)</text>
        <dbReference type="Rhea" id="RHEA:10440"/>
        <dbReference type="ChEBI" id="CHEBI:15377"/>
        <dbReference type="ChEBI" id="CHEBI:15378"/>
        <dbReference type="ChEBI" id="CHEBI:16217"/>
        <dbReference type="ChEBI" id="CHEBI:18391"/>
        <dbReference type="EC" id="3.1.1.17"/>
    </reaction>
</comment>
<keyword evidence="18" id="KW-1185">Reference proteome</keyword>
<evidence type="ECO:0000256" key="15">
    <source>
        <dbReference type="PIRSR" id="PIRSR605511-2"/>
    </source>
</evidence>
<gene>
    <name evidence="17" type="primary">jg10627</name>
    <name evidence="17" type="ORF">PAEG_LOCUS11597</name>
</gene>
<comment type="similarity">
    <text evidence="6">Belongs to the SMP-30/CGR1 family.</text>
</comment>
<keyword evidence="11" id="KW-0378">Hydrolase</keyword>
<dbReference type="PANTHER" id="PTHR10907:SF66">
    <property type="entry name" value="MIP34848P1-RELATED"/>
    <property type="match status" value="1"/>
</dbReference>
<evidence type="ECO:0000256" key="13">
    <source>
        <dbReference type="ARBA" id="ARBA00032464"/>
    </source>
</evidence>
<comment type="caution">
    <text evidence="17">The sequence shown here is derived from an EMBL/GenBank/DDBJ whole genome shotgun (WGS) entry which is preliminary data.</text>
</comment>
<feature type="binding site" evidence="15">
    <location>
        <position position="154"/>
    </location>
    <ligand>
        <name>a divalent metal cation</name>
        <dbReference type="ChEBI" id="CHEBI:60240"/>
    </ligand>
</feature>
<evidence type="ECO:0000256" key="1">
    <source>
        <dbReference type="ARBA" id="ARBA00001589"/>
    </source>
</evidence>
<evidence type="ECO:0000256" key="8">
    <source>
        <dbReference type="ARBA" id="ARBA00016808"/>
    </source>
</evidence>
<dbReference type="SUPFAM" id="SSF63829">
    <property type="entry name" value="Calcium-dependent phosphotriesterase"/>
    <property type="match status" value="1"/>
</dbReference>
<feature type="binding site" evidence="15">
    <location>
        <position position="60"/>
    </location>
    <ligand>
        <name>a divalent metal cation</name>
        <dbReference type="ChEBI" id="CHEBI:60240"/>
    </ligand>
</feature>
<dbReference type="GO" id="GO:0030234">
    <property type="term" value="F:enzyme regulator activity"/>
    <property type="evidence" value="ECO:0007669"/>
    <property type="project" value="InterPro"/>
</dbReference>
<keyword evidence="12" id="KW-0106">Calcium</keyword>
<keyword evidence="15" id="KW-0862">Zinc</keyword>
<evidence type="ECO:0000256" key="5">
    <source>
        <dbReference type="ARBA" id="ARBA00004496"/>
    </source>
</evidence>
<dbReference type="GO" id="GO:0005737">
    <property type="term" value="C:cytoplasm"/>
    <property type="evidence" value="ECO:0007669"/>
    <property type="project" value="UniProtKB-SubCell"/>
</dbReference>
<keyword evidence="9" id="KW-0963">Cytoplasm</keyword>
<dbReference type="GO" id="GO:0019853">
    <property type="term" value="P:L-ascorbic acid biosynthetic process"/>
    <property type="evidence" value="ECO:0007669"/>
    <property type="project" value="TreeGrafter"/>
</dbReference>
<feature type="binding site" evidence="15">
    <location>
        <position position="172"/>
    </location>
    <ligand>
        <name>substrate</name>
    </ligand>
</feature>
<evidence type="ECO:0000256" key="12">
    <source>
        <dbReference type="ARBA" id="ARBA00022837"/>
    </source>
</evidence>
<comment type="cofactor">
    <cofactor evidence="2">
        <name>Ca(2+)</name>
        <dbReference type="ChEBI" id="CHEBI:29108"/>
    </cofactor>
</comment>
<accession>A0A8S4R9Y0</accession>
<evidence type="ECO:0000256" key="10">
    <source>
        <dbReference type="ARBA" id="ARBA00022723"/>
    </source>
</evidence>
<evidence type="ECO:0000256" key="3">
    <source>
        <dbReference type="ARBA" id="ARBA00001936"/>
    </source>
</evidence>
<feature type="binding site" evidence="15">
    <location>
        <position position="204"/>
    </location>
    <ligand>
        <name>a divalent metal cation</name>
        <dbReference type="ChEBI" id="CHEBI:60240"/>
    </ligand>
</feature>
<feature type="active site" description="Proton donor/acceptor" evidence="14">
    <location>
        <position position="256"/>
    </location>
</feature>
<keyword evidence="10 15" id="KW-0479">Metal-binding</keyword>
<protein>
    <recommendedName>
        <fullName evidence="8">Regucalcin</fullName>
        <ecNumber evidence="7">3.1.1.17</ecNumber>
    </recommendedName>
    <alternativeName>
        <fullName evidence="13">Gluconolactonase</fullName>
    </alternativeName>
</protein>
<evidence type="ECO:0000259" key="16">
    <source>
        <dbReference type="Pfam" id="PF08450"/>
    </source>
</evidence>
<dbReference type="Proteomes" id="UP000838756">
    <property type="component" value="Unassembled WGS sequence"/>
</dbReference>
<comment type="cofactor">
    <cofactor evidence="15">
        <name>Zn(2+)</name>
        <dbReference type="ChEBI" id="CHEBI:29105"/>
    </cofactor>
    <text evidence="15">Binds 1 divalent metal cation per subunit.</text>
</comment>
<dbReference type="Gene3D" id="2.120.10.30">
    <property type="entry name" value="TolB, C-terminal domain"/>
    <property type="match status" value="1"/>
</dbReference>
<dbReference type="InterPro" id="IPR013658">
    <property type="entry name" value="SGL"/>
</dbReference>
<dbReference type="EC" id="3.1.1.17" evidence="7"/>
<sequence length="350" mass="38299">MRELPSIQIQIQKCFIHVDLITVPEIHLLDIISTITAKPYSNRMPVSLVEPITAPVLLGEGPHWDERQQALFFVSILECTIHRYVLATRQHTKTKLNGRVGFIVPVEGTTDQFVVGLERTFTVVQWDGAEGSAVTVLRELGTVDTDVAPVTRINDGKADPRGRIFAGTMGYEEPLGTIAPDQGSLYRVDGGGVTKLCGGIGISNGLAWDLQRKAFYYTDTFEYNIRRYDYDVDTGEISNPKHIFDLKKNNIQAGPDGTTIDSDGNLWVALFRGGAVIKIDPTTGKLLDKVPIPAHQVTSVTFGGPDYDILFVTTASLEIEGVKQKYPCGCTFAVTGLGVKGLPNANFKLS</sequence>
<feature type="binding site" evidence="15">
    <location>
        <position position="256"/>
    </location>
    <ligand>
        <name>a divalent metal cation</name>
        <dbReference type="ChEBI" id="CHEBI:60240"/>
    </ligand>
</feature>
<dbReference type="PRINTS" id="PR01791">
    <property type="entry name" value="REGUCALCIN"/>
</dbReference>
<evidence type="ECO:0000256" key="11">
    <source>
        <dbReference type="ARBA" id="ARBA00022801"/>
    </source>
</evidence>
<dbReference type="GO" id="GO:0005509">
    <property type="term" value="F:calcium ion binding"/>
    <property type="evidence" value="ECO:0007669"/>
    <property type="project" value="InterPro"/>
</dbReference>
<evidence type="ECO:0000313" key="18">
    <source>
        <dbReference type="Proteomes" id="UP000838756"/>
    </source>
</evidence>
<dbReference type="Pfam" id="PF08450">
    <property type="entry name" value="SGL"/>
    <property type="match status" value="1"/>
</dbReference>
<proteinExistence type="inferred from homology"/>
<reference evidence="17" key="1">
    <citation type="submission" date="2022-03" db="EMBL/GenBank/DDBJ databases">
        <authorList>
            <person name="Lindestad O."/>
        </authorList>
    </citation>
    <scope>NUCLEOTIDE SEQUENCE</scope>
</reference>
<organism evidence="17 18">
    <name type="scientific">Pararge aegeria aegeria</name>
    <dbReference type="NCBI Taxonomy" id="348720"/>
    <lineage>
        <taxon>Eukaryota</taxon>
        <taxon>Metazoa</taxon>
        <taxon>Ecdysozoa</taxon>
        <taxon>Arthropoda</taxon>
        <taxon>Hexapoda</taxon>
        <taxon>Insecta</taxon>
        <taxon>Pterygota</taxon>
        <taxon>Neoptera</taxon>
        <taxon>Endopterygota</taxon>
        <taxon>Lepidoptera</taxon>
        <taxon>Glossata</taxon>
        <taxon>Ditrysia</taxon>
        <taxon>Papilionoidea</taxon>
        <taxon>Nymphalidae</taxon>
        <taxon>Satyrinae</taxon>
        <taxon>Satyrini</taxon>
        <taxon>Parargina</taxon>
        <taxon>Pararge</taxon>
    </lineage>
</organism>
<evidence type="ECO:0000256" key="9">
    <source>
        <dbReference type="ARBA" id="ARBA00022490"/>
    </source>
</evidence>
<feature type="domain" description="SMP-30/Gluconolactonase/LRE-like region" evidence="16">
    <location>
        <begin position="58"/>
        <end position="315"/>
    </location>
</feature>
<dbReference type="InterPro" id="IPR011042">
    <property type="entry name" value="6-blade_b-propeller_TolB-like"/>
</dbReference>
<evidence type="ECO:0000256" key="4">
    <source>
        <dbReference type="ARBA" id="ARBA00001946"/>
    </source>
</evidence>
<dbReference type="InterPro" id="IPR008367">
    <property type="entry name" value="Regucalcin"/>
</dbReference>
<dbReference type="PANTHER" id="PTHR10907">
    <property type="entry name" value="REGUCALCIN"/>
    <property type="match status" value="1"/>
</dbReference>
<evidence type="ECO:0000256" key="6">
    <source>
        <dbReference type="ARBA" id="ARBA00008853"/>
    </source>
</evidence>
<feature type="binding site" evidence="15">
    <location>
        <position position="152"/>
    </location>
    <ligand>
        <name>substrate</name>
    </ligand>
</feature>
<dbReference type="OrthoDB" id="423498at2759"/>
<comment type="cofactor">
    <cofactor evidence="4">
        <name>Mg(2+)</name>
        <dbReference type="ChEBI" id="CHEBI:18420"/>
    </cofactor>
</comment>
<evidence type="ECO:0000313" key="17">
    <source>
        <dbReference type="EMBL" id="CAH2233660.1"/>
    </source>
</evidence>
<dbReference type="AlphaFoldDB" id="A0A8S4R9Y0"/>
<comment type="subcellular location">
    <subcellularLocation>
        <location evidence="5">Cytoplasm</location>
    </subcellularLocation>
</comment>
<dbReference type="EMBL" id="CAKXAJ010024990">
    <property type="protein sequence ID" value="CAH2233660.1"/>
    <property type="molecule type" value="Genomic_DNA"/>
</dbReference>
<dbReference type="FunFam" id="2.120.10.30:FF:000027">
    <property type="entry name" value="Regucalcin homologue"/>
    <property type="match status" value="1"/>
</dbReference>
<dbReference type="PRINTS" id="PR01790">
    <property type="entry name" value="SMP30FAMILY"/>
</dbReference>
<evidence type="ECO:0000256" key="7">
    <source>
        <dbReference type="ARBA" id="ARBA00013227"/>
    </source>
</evidence>
<dbReference type="GO" id="GO:0004341">
    <property type="term" value="F:gluconolactonase activity"/>
    <property type="evidence" value="ECO:0007669"/>
    <property type="project" value="UniProtKB-EC"/>
</dbReference>
<comment type="cofactor">
    <cofactor evidence="3">
        <name>Mn(2+)</name>
        <dbReference type="ChEBI" id="CHEBI:29035"/>
    </cofactor>
</comment>
<evidence type="ECO:0000256" key="14">
    <source>
        <dbReference type="PIRSR" id="PIRSR605511-1"/>
    </source>
</evidence>
<evidence type="ECO:0000256" key="2">
    <source>
        <dbReference type="ARBA" id="ARBA00001913"/>
    </source>
</evidence>